<evidence type="ECO:0000313" key="4">
    <source>
        <dbReference type="EMBL" id="RRD50098.1"/>
    </source>
</evidence>
<dbReference type="InterPro" id="IPR014721">
    <property type="entry name" value="Ribsml_uS5_D2-typ_fold_subgr"/>
</dbReference>
<dbReference type="GO" id="GO:0030163">
    <property type="term" value="P:protein catabolic process"/>
    <property type="evidence" value="ECO:0007669"/>
    <property type="project" value="InterPro"/>
</dbReference>
<dbReference type="Gene3D" id="3.30.230.10">
    <property type="match status" value="1"/>
</dbReference>
<dbReference type="GO" id="GO:0004176">
    <property type="term" value="F:ATP-dependent peptidase activity"/>
    <property type="evidence" value="ECO:0007669"/>
    <property type="project" value="InterPro"/>
</dbReference>
<dbReference type="PANTHER" id="PTHR10046">
    <property type="entry name" value="ATP DEPENDENT LON PROTEASE FAMILY MEMBER"/>
    <property type="match status" value="1"/>
</dbReference>
<protein>
    <submittedName>
        <fullName evidence="4">PDZ domain-containing protein</fullName>
    </submittedName>
</protein>
<evidence type="ECO:0000259" key="2">
    <source>
        <dbReference type="Pfam" id="PF05362"/>
    </source>
</evidence>
<organism evidence="4 5">
    <name type="scientific">Arachnia propionica</name>
    <dbReference type="NCBI Taxonomy" id="1750"/>
    <lineage>
        <taxon>Bacteria</taxon>
        <taxon>Bacillati</taxon>
        <taxon>Actinomycetota</taxon>
        <taxon>Actinomycetes</taxon>
        <taxon>Propionibacteriales</taxon>
        <taxon>Propionibacteriaceae</taxon>
        <taxon>Arachnia</taxon>
    </lineage>
</organism>
<name>A0A3P1WW06_9ACTN</name>
<dbReference type="Pfam" id="PF05362">
    <property type="entry name" value="Lon_C"/>
    <property type="match status" value="1"/>
</dbReference>
<comment type="caution">
    <text evidence="4">The sequence shown here is derived from an EMBL/GenBank/DDBJ whole genome shotgun (WGS) entry which is preliminary data.</text>
</comment>
<feature type="domain" description="Lon proteolytic" evidence="2">
    <location>
        <begin position="268"/>
        <end position="357"/>
    </location>
</feature>
<dbReference type="InterPro" id="IPR027065">
    <property type="entry name" value="Lon_Prtase"/>
</dbReference>
<reference evidence="4 5" key="1">
    <citation type="submission" date="2018-11" db="EMBL/GenBank/DDBJ databases">
        <title>Genomes From Bacteria Associated with the Canine Oral Cavity: a Test Case for Automated Genome-Based Taxonomic Assignment.</title>
        <authorList>
            <person name="Coil D.A."/>
            <person name="Jospin G."/>
            <person name="Darling A.E."/>
            <person name="Wallis C."/>
            <person name="Davis I.J."/>
            <person name="Harris S."/>
            <person name="Eisen J.A."/>
            <person name="Holcombe L.J."/>
            <person name="O'Flynn C."/>
        </authorList>
    </citation>
    <scope>NUCLEOTIDE SEQUENCE [LARGE SCALE GENOMIC DNA]</scope>
    <source>
        <strain evidence="4 5">OH2822_COT-296</strain>
    </source>
</reference>
<keyword evidence="1" id="KW-1133">Transmembrane helix</keyword>
<dbReference type="EMBL" id="RQYT01000009">
    <property type="protein sequence ID" value="RRD50098.1"/>
    <property type="molecule type" value="Genomic_DNA"/>
</dbReference>
<dbReference type="Proteomes" id="UP000280935">
    <property type="component" value="Unassembled WGS sequence"/>
</dbReference>
<evidence type="ECO:0000313" key="5">
    <source>
        <dbReference type="Proteomes" id="UP000280935"/>
    </source>
</evidence>
<evidence type="ECO:0000256" key="1">
    <source>
        <dbReference type="SAM" id="Phobius"/>
    </source>
</evidence>
<gene>
    <name evidence="4" type="ORF">EII35_05940</name>
</gene>
<dbReference type="SUPFAM" id="SSF54211">
    <property type="entry name" value="Ribosomal protein S5 domain 2-like"/>
    <property type="match status" value="1"/>
</dbReference>
<sequence length="375" mass="38603">MAPRDRVRSCAGGLGTLSHTHRATRKGDGVSRNLVAVVSSVLFVMLAVAIVLTPVPFVTWRPGQTVDVLSSTSDGPLIEISGLPTSSSGGTLLMTTVSTSRVDSSVSLPEALIAHLVEDSDALPRDVVYPAGKSNEEVQSEAVAMMDTSRVNATVAALRAAGQAVTAMPMVSGVVLSGPSHGVLEPGDLIEAIDNEDVSKAEAVRDAVRRRNVGDPIVFRVIRGGEVTNVTVTAVAGADGAASVGITTSIGYRYAPTVNYRIDPDIVGPSAGLVFALAVYDRISDGVLTEGSVVAGTGAIDAAGKVSAIGGVREKIKGAEKAGAKVFLLPRTNCADLGGLRTSLRLIPVSTLKDAIAALQMLEEGKPNEEVPTCE</sequence>
<dbReference type="GO" id="GO:0005524">
    <property type="term" value="F:ATP binding"/>
    <property type="evidence" value="ECO:0007669"/>
    <property type="project" value="InterPro"/>
</dbReference>
<dbReference type="AlphaFoldDB" id="A0A3P1WW06"/>
<accession>A0A3P1WW06</accession>
<dbReference type="InterPro" id="IPR001478">
    <property type="entry name" value="PDZ"/>
</dbReference>
<proteinExistence type="predicted"/>
<dbReference type="InterPro" id="IPR008269">
    <property type="entry name" value="Lon_proteolytic"/>
</dbReference>
<dbReference type="InterPro" id="IPR020568">
    <property type="entry name" value="Ribosomal_Su5_D2-typ_SF"/>
</dbReference>
<keyword evidence="1" id="KW-0812">Transmembrane</keyword>
<dbReference type="OrthoDB" id="2356897at2"/>
<dbReference type="GO" id="GO:0004252">
    <property type="term" value="F:serine-type endopeptidase activity"/>
    <property type="evidence" value="ECO:0007669"/>
    <property type="project" value="InterPro"/>
</dbReference>
<dbReference type="SUPFAM" id="SSF50156">
    <property type="entry name" value="PDZ domain-like"/>
    <property type="match status" value="1"/>
</dbReference>
<dbReference type="Pfam" id="PF13180">
    <property type="entry name" value="PDZ_2"/>
    <property type="match status" value="1"/>
</dbReference>
<feature type="transmembrane region" description="Helical" evidence="1">
    <location>
        <begin position="34"/>
        <end position="57"/>
    </location>
</feature>
<keyword evidence="1" id="KW-0472">Membrane</keyword>
<evidence type="ECO:0000259" key="3">
    <source>
        <dbReference type="Pfam" id="PF13180"/>
    </source>
</evidence>
<dbReference type="InterPro" id="IPR036034">
    <property type="entry name" value="PDZ_sf"/>
</dbReference>
<feature type="domain" description="PDZ" evidence="3">
    <location>
        <begin position="169"/>
        <end position="232"/>
    </location>
</feature>
<dbReference type="Gene3D" id="2.30.42.10">
    <property type="match status" value="1"/>
</dbReference>
<dbReference type="GO" id="GO:0006508">
    <property type="term" value="P:proteolysis"/>
    <property type="evidence" value="ECO:0007669"/>
    <property type="project" value="InterPro"/>
</dbReference>